<organism evidence="1 2">
    <name type="scientific">Pristionchus entomophagus</name>
    <dbReference type="NCBI Taxonomy" id="358040"/>
    <lineage>
        <taxon>Eukaryota</taxon>
        <taxon>Metazoa</taxon>
        <taxon>Ecdysozoa</taxon>
        <taxon>Nematoda</taxon>
        <taxon>Chromadorea</taxon>
        <taxon>Rhabditida</taxon>
        <taxon>Rhabditina</taxon>
        <taxon>Diplogasteromorpha</taxon>
        <taxon>Diplogasteroidea</taxon>
        <taxon>Neodiplogasteridae</taxon>
        <taxon>Pristionchus</taxon>
    </lineage>
</organism>
<protein>
    <submittedName>
        <fullName evidence="1">Uncharacterized protein</fullName>
    </submittedName>
</protein>
<name>A0AAV5SS23_9BILA</name>
<comment type="caution">
    <text evidence="1">The sequence shown here is derived from an EMBL/GenBank/DDBJ whole genome shotgun (WGS) entry which is preliminary data.</text>
</comment>
<dbReference type="EMBL" id="BTSX01000002">
    <property type="protein sequence ID" value="GMS85582.1"/>
    <property type="molecule type" value="Genomic_DNA"/>
</dbReference>
<proteinExistence type="predicted"/>
<evidence type="ECO:0000313" key="2">
    <source>
        <dbReference type="Proteomes" id="UP001432027"/>
    </source>
</evidence>
<gene>
    <name evidence="1" type="ORF">PENTCL1PPCAC_7757</name>
</gene>
<evidence type="ECO:0000313" key="1">
    <source>
        <dbReference type="EMBL" id="GMS85582.1"/>
    </source>
</evidence>
<accession>A0AAV5SS23</accession>
<dbReference type="Proteomes" id="UP001432027">
    <property type="component" value="Unassembled WGS sequence"/>
</dbReference>
<feature type="non-terminal residue" evidence="1">
    <location>
        <position position="1"/>
    </location>
</feature>
<dbReference type="AlphaFoldDB" id="A0AAV5SS23"/>
<feature type="non-terminal residue" evidence="1">
    <location>
        <position position="113"/>
    </location>
</feature>
<sequence length="113" mass="13105">LEFASLVRSMHITRHRASDIEDHKFLGIPHVDGAQVIVDMFARNVDRLHIEWFILKKLSVDVLVQRLPKLGKKLWFVAPCRYPTALDTMDSEHIVKIECDAWHTGSGNYLRIK</sequence>
<reference evidence="1" key="1">
    <citation type="submission" date="2023-10" db="EMBL/GenBank/DDBJ databases">
        <title>Genome assembly of Pristionchus species.</title>
        <authorList>
            <person name="Yoshida K."/>
            <person name="Sommer R.J."/>
        </authorList>
    </citation>
    <scope>NUCLEOTIDE SEQUENCE</scope>
    <source>
        <strain evidence="1">RS0144</strain>
    </source>
</reference>
<keyword evidence="2" id="KW-1185">Reference proteome</keyword>